<evidence type="ECO:0000313" key="2">
    <source>
        <dbReference type="Proteomes" id="UP000693970"/>
    </source>
</evidence>
<protein>
    <submittedName>
        <fullName evidence="1">Uncharacterized protein</fullName>
    </submittedName>
</protein>
<dbReference type="EMBL" id="JAGRRH010000026">
    <property type="protein sequence ID" value="KAG7341160.1"/>
    <property type="molecule type" value="Genomic_DNA"/>
</dbReference>
<dbReference type="Proteomes" id="UP000693970">
    <property type="component" value="Unassembled WGS sequence"/>
</dbReference>
<reference evidence="1" key="1">
    <citation type="journal article" date="2021" name="Sci. Rep.">
        <title>Diploid genomic architecture of Nitzschia inconspicua, an elite biomass production diatom.</title>
        <authorList>
            <person name="Oliver A."/>
            <person name="Podell S."/>
            <person name="Pinowska A."/>
            <person name="Traller J.C."/>
            <person name="Smith S.R."/>
            <person name="McClure R."/>
            <person name="Beliaev A."/>
            <person name="Bohutskyi P."/>
            <person name="Hill E.A."/>
            <person name="Rabines A."/>
            <person name="Zheng H."/>
            <person name="Allen L.Z."/>
            <person name="Kuo A."/>
            <person name="Grigoriev I.V."/>
            <person name="Allen A.E."/>
            <person name="Hazlebeck D."/>
            <person name="Allen E.E."/>
        </authorList>
    </citation>
    <scope>NUCLEOTIDE SEQUENCE</scope>
    <source>
        <strain evidence="1">Hildebrandi</strain>
    </source>
</reference>
<comment type="caution">
    <text evidence="1">The sequence shown here is derived from an EMBL/GenBank/DDBJ whole genome shotgun (WGS) entry which is preliminary data.</text>
</comment>
<dbReference type="OrthoDB" id="55386at2759"/>
<evidence type="ECO:0000313" key="1">
    <source>
        <dbReference type="EMBL" id="KAG7341160.1"/>
    </source>
</evidence>
<sequence>MEETTSLDCALEGTVSTAGAFYGDLVSKLLSQENNSLIPLMITQSTKEITETINQPFSVSKLTDEIAARLLLIKKANTDPYAMDMSDNSTSLKQESILALVQTLAQLDKSLYLTSLAASVHKLLVVQGETNVTICAPLLQMWMQQLTHSDAVAVHTHLLQSLVVVSEFDPSIVVQGMTFLVQIWEKSLQNGNSNENSIISVRCATLWIQWMAKLGASVLDANPQALDLLQQMIQNFDDPLQQLTLMDLLVENFGSTPSSTAMVDVKVQEWLASPEMLSPILLMLQDSFLAGIALQYLSSVLVSLRPHELQLVLDYIRQRGTVSNETDRLQIVQALSNVSTTLTNTALPIIMQDRVLRQAWWDISRVSQSKLQAAILTSVALALPKIEANGEAKLAMDLYNAMGPDNSTGSATLCTTQWLLEKYAPSPISELRIASYAILAAMLRLQTAGQIMALNTPKVAQAQLLECCMDPQRRESTFDARLAYFDVLETLFSLLINKSTDGLSTTKTTTTTTSPSASIWLATLQDEEVHKITDQLQKKIKMGPHGREPQRWDVGTE</sequence>
<accession>A0A9K3KDG9</accession>
<keyword evidence="2" id="KW-1185">Reference proteome</keyword>
<name>A0A9K3KDG9_9STRA</name>
<organism evidence="1 2">
    <name type="scientific">Nitzschia inconspicua</name>
    <dbReference type="NCBI Taxonomy" id="303405"/>
    <lineage>
        <taxon>Eukaryota</taxon>
        <taxon>Sar</taxon>
        <taxon>Stramenopiles</taxon>
        <taxon>Ochrophyta</taxon>
        <taxon>Bacillariophyta</taxon>
        <taxon>Bacillariophyceae</taxon>
        <taxon>Bacillariophycidae</taxon>
        <taxon>Bacillariales</taxon>
        <taxon>Bacillariaceae</taxon>
        <taxon>Nitzschia</taxon>
    </lineage>
</organism>
<dbReference type="AlphaFoldDB" id="A0A9K3KDG9"/>
<reference evidence="1" key="2">
    <citation type="submission" date="2021-04" db="EMBL/GenBank/DDBJ databases">
        <authorList>
            <person name="Podell S."/>
        </authorList>
    </citation>
    <scope>NUCLEOTIDE SEQUENCE</scope>
    <source>
        <strain evidence="1">Hildebrandi</strain>
    </source>
</reference>
<gene>
    <name evidence="1" type="ORF">IV203_023111</name>
</gene>
<proteinExistence type="predicted"/>